<dbReference type="Gene3D" id="2.60.120.10">
    <property type="entry name" value="Jelly Rolls"/>
    <property type="match status" value="1"/>
</dbReference>
<dbReference type="Pfam" id="PF07883">
    <property type="entry name" value="Cupin_2"/>
    <property type="match status" value="1"/>
</dbReference>
<dbReference type="PANTHER" id="PTHR35848:SF6">
    <property type="entry name" value="CUPIN TYPE-2 DOMAIN-CONTAINING PROTEIN"/>
    <property type="match status" value="1"/>
</dbReference>
<dbReference type="InterPro" id="IPR014710">
    <property type="entry name" value="RmlC-like_jellyroll"/>
</dbReference>
<dbReference type="PANTHER" id="PTHR35848">
    <property type="entry name" value="OXALATE-BINDING PROTEIN"/>
    <property type="match status" value="1"/>
</dbReference>
<proteinExistence type="predicted"/>
<dbReference type="InterPro" id="IPR013096">
    <property type="entry name" value="Cupin_2"/>
</dbReference>
<name>A0A506U8H4_9HYPH</name>
<evidence type="ECO:0000256" key="1">
    <source>
        <dbReference type="ARBA" id="ARBA00022723"/>
    </source>
</evidence>
<reference evidence="3 4" key="1">
    <citation type="submission" date="2019-06" db="EMBL/GenBank/DDBJ databases">
        <authorList>
            <person name="Li M."/>
        </authorList>
    </citation>
    <scope>NUCLEOTIDE SEQUENCE [LARGE SCALE GENOMIC DNA]</scope>
    <source>
        <strain evidence="3 4">BGMRC2036</strain>
    </source>
</reference>
<dbReference type="GO" id="GO:0046872">
    <property type="term" value="F:metal ion binding"/>
    <property type="evidence" value="ECO:0007669"/>
    <property type="project" value="UniProtKB-KW"/>
</dbReference>
<dbReference type="InterPro" id="IPR011051">
    <property type="entry name" value="RmlC_Cupin_sf"/>
</dbReference>
<sequence>MRPVVNIDEVPLIEASAGTLFAERYAPLGSVIGARKLGYNLTIVPPGKRCCPFHNHHTREEMFFILSGEGTYRYGGEHFPVRAGDILSAPAGGRETAHHLINTGTQDLKYLCVSTMQEPDLCEYPDSDKFLVSSRQDGSDEPFRFIGRKAASLDYFDGEI</sequence>
<gene>
    <name evidence="3" type="ORF">FJU08_13440</name>
</gene>
<dbReference type="EMBL" id="VHLG01000008">
    <property type="protein sequence ID" value="TPW29798.1"/>
    <property type="molecule type" value="Genomic_DNA"/>
</dbReference>
<protein>
    <submittedName>
        <fullName evidence="3">Cupin domain-containing protein</fullName>
    </submittedName>
</protein>
<evidence type="ECO:0000313" key="4">
    <source>
        <dbReference type="Proteomes" id="UP000318801"/>
    </source>
</evidence>
<dbReference type="InterPro" id="IPR051610">
    <property type="entry name" value="GPI/OXD"/>
</dbReference>
<organism evidence="3 4">
    <name type="scientific">Martelella alba</name>
    <dbReference type="NCBI Taxonomy" id="2590451"/>
    <lineage>
        <taxon>Bacteria</taxon>
        <taxon>Pseudomonadati</taxon>
        <taxon>Pseudomonadota</taxon>
        <taxon>Alphaproteobacteria</taxon>
        <taxon>Hyphomicrobiales</taxon>
        <taxon>Aurantimonadaceae</taxon>
        <taxon>Martelella</taxon>
    </lineage>
</organism>
<dbReference type="CDD" id="cd02224">
    <property type="entry name" value="cupin_SPO2919-like"/>
    <property type="match status" value="1"/>
</dbReference>
<dbReference type="SUPFAM" id="SSF51182">
    <property type="entry name" value="RmlC-like cupins"/>
    <property type="match status" value="1"/>
</dbReference>
<evidence type="ECO:0000259" key="2">
    <source>
        <dbReference type="Pfam" id="PF07883"/>
    </source>
</evidence>
<keyword evidence="1" id="KW-0479">Metal-binding</keyword>
<feature type="domain" description="Cupin type-2" evidence="2">
    <location>
        <begin position="41"/>
        <end position="113"/>
    </location>
</feature>
<comment type="caution">
    <text evidence="3">The sequence shown here is derived from an EMBL/GenBank/DDBJ whole genome shotgun (WGS) entry which is preliminary data.</text>
</comment>
<dbReference type="AlphaFoldDB" id="A0A506U8H4"/>
<evidence type="ECO:0000313" key="3">
    <source>
        <dbReference type="EMBL" id="TPW29798.1"/>
    </source>
</evidence>
<dbReference type="RefSeq" id="WP_141149521.1">
    <property type="nucleotide sequence ID" value="NZ_VHLG01000008.1"/>
</dbReference>
<keyword evidence="4" id="KW-1185">Reference proteome</keyword>
<dbReference type="Proteomes" id="UP000318801">
    <property type="component" value="Unassembled WGS sequence"/>
</dbReference>
<accession>A0A506U8H4</accession>
<dbReference type="OrthoDB" id="116921at2"/>